<feature type="domain" description="D-isomer specific 2-hydroxyacid dehydrogenase NAD-binding" evidence="4">
    <location>
        <begin position="110"/>
        <end position="305"/>
    </location>
</feature>
<name>A0ABV2MX72_9HYPH</name>
<evidence type="ECO:0000313" key="5">
    <source>
        <dbReference type="EMBL" id="MET3791409.1"/>
    </source>
</evidence>
<evidence type="ECO:0000259" key="4">
    <source>
        <dbReference type="Pfam" id="PF02826"/>
    </source>
</evidence>
<evidence type="ECO:0000256" key="2">
    <source>
        <dbReference type="ARBA" id="ARBA00023002"/>
    </source>
</evidence>
<reference evidence="5 6" key="1">
    <citation type="submission" date="2024-06" db="EMBL/GenBank/DDBJ databases">
        <title>Genomic Encyclopedia of Type Strains, Phase IV (KMG-IV): sequencing the most valuable type-strain genomes for metagenomic binning, comparative biology and taxonomic classification.</title>
        <authorList>
            <person name="Goeker M."/>
        </authorList>
    </citation>
    <scope>NUCLEOTIDE SEQUENCE [LARGE SCALE GENOMIC DNA]</scope>
    <source>
        <strain evidence="5 6">DSM 27865</strain>
    </source>
</reference>
<protein>
    <submittedName>
        <fullName evidence="5">Phosphoglycerate dehydrogenase-like enzyme</fullName>
    </submittedName>
</protein>
<comment type="similarity">
    <text evidence="1">Belongs to the D-isomer specific 2-hydroxyacid dehydrogenase family.</text>
</comment>
<dbReference type="PANTHER" id="PTHR43761:SF1">
    <property type="entry name" value="D-ISOMER SPECIFIC 2-HYDROXYACID DEHYDROGENASE CATALYTIC DOMAIN-CONTAINING PROTEIN-RELATED"/>
    <property type="match status" value="1"/>
</dbReference>
<evidence type="ECO:0000256" key="3">
    <source>
        <dbReference type="ARBA" id="ARBA00023027"/>
    </source>
</evidence>
<evidence type="ECO:0000313" key="6">
    <source>
        <dbReference type="Proteomes" id="UP001549076"/>
    </source>
</evidence>
<proteinExistence type="inferred from homology"/>
<keyword evidence="2" id="KW-0560">Oxidoreductase</keyword>
<dbReference type="Proteomes" id="UP001549076">
    <property type="component" value="Unassembled WGS sequence"/>
</dbReference>
<comment type="caution">
    <text evidence="5">The sequence shown here is derived from an EMBL/GenBank/DDBJ whole genome shotgun (WGS) entry which is preliminary data.</text>
</comment>
<dbReference type="InterPro" id="IPR006140">
    <property type="entry name" value="D-isomer_DH_NAD-bd"/>
</dbReference>
<dbReference type="EMBL" id="JBEPML010000004">
    <property type="protein sequence ID" value="MET3791409.1"/>
    <property type="molecule type" value="Genomic_DNA"/>
</dbReference>
<keyword evidence="6" id="KW-1185">Reference proteome</keyword>
<evidence type="ECO:0000256" key="1">
    <source>
        <dbReference type="ARBA" id="ARBA00005854"/>
    </source>
</evidence>
<dbReference type="InterPro" id="IPR050418">
    <property type="entry name" value="D-iso_2-hydroxyacid_DH_PdxB"/>
</dbReference>
<gene>
    <name evidence="5" type="ORF">ABID37_001617</name>
</gene>
<dbReference type="PANTHER" id="PTHR43761">
    <property type="entry name" value="D-ISOMER SPECIFIC 2-HYDROXYACID DEHYDROGENASE FAMILY PROTEIN (AFU_ORTHOLOGUE AFUA_1G13630)"/>
    <property type="match status" value="1"/>
</dbReference>
<dbReference type="RefSeq" id="WP_354193737.1">
    <property type="nucleotide sequence ID" value="NZ_JBEPML010000004.1"/>
</dbReference>
<dbReference type="InterPro" id="IPR036291">
    <property type="entry name" value="NAD(P)-bd_dom_sf"/>
</dbReference>
<dbReference type="SUPFAM" id="SSF52283">
    <property type="entry name" value="Formate/glycerate dehydrogenase catalytic domain-like"/>
    <property type="match status" value="1"/>
</dbReference>
<dbReference type="Gene3D" id="3.40.50.720">
    <property type="entry name" value="NAD(P)-binding Rossmann-like Domain"/>
    <property type="match status" value="2"/>
</dbReference>
<dbReference type="SUPFAM" id="SSF51735">
    <property type="entry name" value="NAD(P)-binding Rossmann-fold domains"/>
    <property type="match status" value="1"/>
</dbReference>
<accession>A0ABV2MX72</accession>
<organism evidence="5 6">
    <name type="scientific">Aquamicrobium terrae</name>
    <dbReference type="NCBI Taxonomy" id="1324945"/>
    <lineage>
        <taxon>Bacteria</taxon>
        <taxon>Pseudomonadati</taxon>
        <taxon>Pseudomonadota</taxon>
        <taxon>Alphaproteobacteria</taxon>
        <taxon>Hyphomicrobiales</taxon>
        <taxon>Phyllobacteriaceae</taxon>
        <taxon>Aquamicrobium</taxon>
    </lineage>
</organism>
<keyword evidence="3" id="KW-0520">NAD</keyword>
<sequence>MKALFLTNRAPRHQKIAMQAAPDFLDMTMLEAPSRDSILANIADAEVLITERSGVIDAGIVEAGRKLRLVQRLGRFTHDIDVAAVERAGAALCFSPLLVSTLVSEHVVMQVLALAKTYREAAHAMLQPGDWPQPRKCDENYFAYNWTGRTGMRTLADSTVGIVGLGEIGADVARRLQGFGCEVLYYKRNRLPEAVEAELGIAYADLDAIRARSDFLCLLTPHSPGAGESIDRAYIDRMKPGAFLVSTGASTVLKEADVAEAVLDGRLAGVASDGFVYEPAPLDSPLLSLAREHPQANVILSPHIAGGVASNDVAARAREFENIRRLKDGRPLLYRLV</sequence>
<dbReference type="Pfam" id="PF02826">
    <property type="entry name" value="2-Hacid_dh_C"/>
    <property type="match status" value="1"/>
</dbReference>